<accession>A0A7E6E9N9</accession>
<feature type="region of interest" description="Disordered" evidence="3">
    <location>
        <begin position="171"/>
        <end position="270"/>
    </location>
</feature>
<feature type="region of interest" description="Disordered" evidence="3">
    <location>
        <begin position="301"/>
        <end position="431"/>
    </location>
</feature>
<dbReference type="InterPro" id="IPR050384">
    <property type="entry name" value="Endophilin_SH3RF"/>
</dbReference>
<feature type="region of interest" description="Disordered" evidence="3">
    <location>
        <begin position="462"/>
        <end position="656"/>
    </location>
</feature>
<evidence type="ECO:0000256" key="2">
    <source>
        <dbReference type="PROSITE-ProRule" id="PRU00192"/>
    </source>
</evidence>
<feature type="domain" description="SH3" evidence="4">
    <location>
        <begin position="784"/>
        <end position="843"/>
    </location>
</feature>
<evidence type="ECO:0000259" key="4">
    <source>
        <dbReference type="PROSITE" id="PS50002"/>
    </source>
</evidence>
<dbReference type="Pfam" id="PF00018">
    <property type="entry name" value="SH3_1"/>
    <property type="match status" value="3"/>
</dbReference>
<dbReference type="Proteomes" id="UP000504628">
    <property type="component" value="Chromosome 8"/>
</dbReference>
<dbReference type="CDD" id="cd11814">
    <property type="entry name" value="SH3_Eve1_1"/>
    <property type="match status" value="1"/>
</dbReference>
<dbReference type="Pfam" id="PF14604">
    <property type="entry name" value="SH3_9"/>
    <property type="match status" value="1"/>
</dbReference>
<feature type="compositionally biased region" description="Polar residues" evidence="3">
    <location>
        <begin position="923"/>
        <end position="933"/>
    </location>
</feature>
<dbReference type="Pfam" id="PF07653">
    <property type="entry name" value="SH3_2"/>
    <property type="match status" value="1"/>
</dbReference>
<keyword evidence="5" id="KW-1185">Reference proteome</keyword>
<dbReference type="InterPro" id="IPR001452">
    <property type="entry name" value="SH3_domain"/>
</dbReference>
<dbReference type="SMART" id="SM00326">
    <property type="entry name" value="SH3"/>
    <property type="match status" value="5"/>
</dbReference>
<dbReference type="InterPro" id="IPR036028">
    <property type="entry name" value="SH3-like_dom_sf"/>
</dbReference>
<feature type="compositionally biased region" description="Basic and acidic residues" evidence="3">
    <location>
        <begin position="70"/>
        <end position="79"/>
    </location>
</feature>
<feature type="region of interest" description="Disordered" evidence="3">
    <location>
        <begin position="923"/>
        <end position="949"/>
    </location>
</feature>
<dbReference type="InterPro" id="IPR035834">
    <property type="entry name" value="Eve1_SH3_1"/>
</dbReference>
<dbReference type="PANTHER" id="PTHR14167:SF48">
    <property type="entry name" value="SH3 DOMAIN-CONTAINING PROTEIN 19"/>
    <property type="match status" value="1"/>
</dbReference>
<dbReference type="PRINTS" id="PR00499">
    <property type="entry name" value="P67PHOX"/>
</dbReference>
<dbReference type="Gene3D" id="2.30.30.40">
    <property type="entry name" value="SH3 Domains"/>
    <property type="match status" value="4"/>
</dbReference>
<dbReference type="KEGG" id="pdic:114503240"/>
<feature type="compositionally biased region" description="Low complexity" evidence="3">
    <location>
        <begin position="104"/>
        <end position="120"/>
    </location>
</feature>
<evidence type="ECO:0000256" key="3">
    <source>
        <dbReference type="SAM" id="MobiDB-lite"/>
    </source>
</evidence>
<feature type="domain" description="SH3" evidence="4">
    <location>
        <begin position="1027"/>
        <end position="1086"/>
    </location>
</feature>
<evidence type="ECO:0000313" key="5">
    <source>
        <dbReference type="Proteomes" id="UP000504628"/>
    </source>
</evidence>
<reference evidence="6" key="1">
    <citation type="submission" date="2025-08" db="UniProtKB">
        <authorList>
            <consortium name="RefSeq"/>
        </authorList>
    </citation>
    <scope>IDENTIFICATION</scope>
    <source>
        <tissue evidence="6">Muscle</tissue>
    </source>
</reference>
<dbReference type="PROSITE" id="PS50002">
    <property type="entry name" value="SH3"/>
    <property type="match status" value="5"/>
</dbReference>
<dbReference type="GeneID" id="114503240"/>
<dbReference type="AlphaFoldDB" id="A0A7E6E9N9"/>
<protein>
    <submittedName>
        <fullName evidence="6">SH3 domain-containing protein 19 isoform X1</fullName>
    </submittedName>
</protein>
<dbReference type="CDD" id="cd11818">
    <property type="entry name" value="SH3_Eve1_5"/>
    <property type="match status" value="1"/>
</dbReference>
<dbReference type="SUPFAM" id="SSF50044">
    <property type="entry name" value="SH3-domain"/>
    <property type="match status" value="5"/>
</dbReference>
<feature type="compositionally biased region" description="Basic and acidic residues" evidence="3">
    <location>
        <begin position="33"/>
        <end position="46"/>
    </location>
</feature>
<gene>
    <name evidence="6" type="primary">SH3D19</name>
</gene>
<feature type="compositionally biased region" description="Pro residues" evidence="3">
    <location>
        <begin position="619"/>
        <end position="634"/>
    </location>
</feature>
<feature type="region of interest" description="Disordered" evidence="3">
    <location>
        <begin position="1"/>
        <end position="120"/>
    </location>
</feature>
<feature type="compositionally biased region" description="Basic and acidic residues" evidence="3">
    <location>
        <begin position="349"/>
        <end position="360"/>
    </location>
</feature>
<feature type="compositionally biased region" description="Polar residues" evidence="3">
    <location>
        <begin position="570"/>
        <end position="579"/>
    </location>
</feature>
<dbReference type="CDD" id="cd11816">
    <property type="entry name" value="SH3_Eve1_3"/>
    <property type="match status" value="1"/>
</dbReference>
<dbReference type="InterPro" id="IPR035835">
    <property type="entry name" value="Eve1_SH3_3"/>
</dbReference>
<feature type="domain" description="SH3" evidence="4">
    <location>
        <begin position="951"/>
        <end position="1010"/>
    </location>
</feature>
<name>A0A7E6E9N9_9CHIR</name>
<organism evidence="5 6">
    <name type="scientific">Phyllostomus discolor</name>
    <name type="common">pale spear-nosed bat</name>
    <dbReference type="NCBI Taxonomy" id="89673"/>
    <lineage>
        <taxon>Eukaryota</taxon>
        <taxon>Metazoa</taxon>
        <taxon>Chordata</taxon>
        <taxon>Craniata</taxon>
        <taxon>Vertebrata</taxon>
        <taxon>Euteleostomi</taxon>
        <taxon>Mammalia</taxon>
        <taxon>Eutheria</taxon>
        <taxon>Laurasiatheria</taxon>
        <taxon>Chiroptera</taxon>
        <taxon>Yangochiroptera</taxon>
        <taxon>Phyllostomidae</taxon>
        <taxon>Phyllostominae</taxon>
        <taxon>Phyllostomus</taxon>
    </lineage>
</organism>
<dbReference type="FunCoup" id="A0A7E6E9N9">
    <property type="interactions" value="189"/>
</dbReference>
<feature type="domain" description="SH3" evidence="4">
    <location>
        <begin position="861"/>
        <end position="920"/>
    </location>
</feature>
<evidence type="ECO:0000256" key="1">
    <source>
        <dbReference type="ARBA" id="ARBA00022443"/>
    </source>
</evidence>
<evidence type="ECO:0000313" key="6">
    <source>
        <dbReference type="RefSeq" id="XP_035887780.1"/>
    </source>
</evidence>
<feature type="compositionally biased region" description="Basic and acidic residues" evidence="3">
    <location>
        <begin position="237"/>
        <end position="248"/>
    </location>
</feature>
<dbReference type="RefSeq" id="XP_035887780.1">
    <property type="nucleotide sequence ID" value="XM_036031887.1"/>
</dbReference>
<dbReference type="FunFam" id="2.30.30.40:FF:000072">
    <property type="entry name" value="Unconventional Myosin IB"/>
    <property type="match status" value="1"/>
</dbReference>
<dbReference type="OrthoDB" id="27823at2759"/>
<sequence length="1087" mass="118557">MAEGRRWDDEEEELRELGGSRRARGRALPGHSAADRNERNKPEHRSSSQGPLSSIRAVIKRSSRTSIQSDLHRDRRRPEITIVAAEPLRPASWFPGAPPPGLGFPPASAAGPWRPSELVPSELPPSYEQVIKEINQVQVNTTNNNNAAASPRHTITSATQTDFSEEIDNHLPQSNATLPAPLQPLQPSPAVSARDPPTNAAPLIVFDSSEEQNCPGNPSAARCPVPRPRSKSNLRPVAREPHVKEQNHQKTSPGASGAAPPPGRLQCLLDSTSDLDSQPVMNIMNTEQSQNSIVSRIKAFDSQTNTDTSGLPKKPEIAPRTLPPRPAVPSGKPSVAPKPAANRTSGELDSWHENRLKVASREGLTPNSPPQEVGSLPVTKPELPKKPNPGLTRNVNHEILGGGPVAESPDGSKRVPTPAPRPVLPKKSGFSENPTYSAALLKPVPVPPRLSVASQAKAFRSLGEGPSANTPVPGLQSKPPGDFDLISFDDDVLPTPPGNVVEDSVGSEMVLDPFQLPTKTEPTKERTVQPVQPAPARKPTVIRIPAKPGKCLHEDPQSPPPLPTEKPIGNTYSTASGKPSNAERTRSVESDQAGHTGASVRGPPRLPPRPVNGKVTPARQPPPKAPPERPPPPRLSATRTSNKKLPFNRSSSDMDLQKKQNNLVSRLSKAKSQVFKSQDPVLPPRPKPGHPLYRKYMLSVPHGIANEDIVPQNPGELSCKRGDVLVMLKQAENNYFECQKGEDTGRVHLSQMKIITPLDEHLRSRPNPCFPPKDASHPQKPVDNSAPHAVVLHDFQAEQVDDLSLTPGEIVYLLEKIDTDWYRGKCRNQTGVFPANYVKVIVDVPEGGNRKRESVSSHCVNKGPRCVARFEYIGDQKDELSFSEGDIIILKEYVSEEWARGELRDRTGIFPLNFVELLEDHPTSGTDALSTKVPQRMKKEDSGANSQDNGLSGEWCEALYSFTAETSDDLPFRRGDRILVLEHLDCDWYRGRLRDREGIFPAVFVRPCPGVTAAAAEAKSLSPLALKAGKKAKALYDFHGENEDELSFKAGDIITELESVDDDWMSGELMGKSGIFPKNYVQVLQVS</sequence>
<dbReference type="CTD" id="152503"/>
<dbReference type="InParanoid" id="A0A7E6E9N9"/>
<keyword evidence="1 2" id="KW-0728">SH3 domain</keyword>
<feature type="domain" description="SH3" evidence="4">
    <location>
        <begin position="698"/>
        <end position="760"/>
    </location>
</feature>
<proteinExistence type="predicted"/>
<dbReference type="PANTHER" id="PTHR14167">
    <property type="entry name" value="SH3 DOMAIN-CONTAINING"/>
    <property type="match status" value="1"/>
</dbReference>
<dbReference type="PRINTS" id="PR00452">
    <property type="entry name" value="SH3DOMAIN"/>
</dbReference>